<reference evidence="1" key="1">
    <citation type="submission" date="2020-10" db="EMBL/GenBank/DDBJ databases">
        <authorList>
            <person name="Gilroy R."/>
        </authorList>
    </citation>
    <scope>NUCLEOTIDE SEQUENCE</scope>
    <source>
        <strain evidence="1">CHK154-7741</strain>
    </source>
</reference>
<comment type="caution">
    <text evidence="1">The sequence shown here is derived from an EMBL/GenBank/DDBJ whole genome shotgun (WGS) entry which is preliminary data.</text>
</comment>
<evidence type="ECO:0000313" key="2">
    <source>
        <dbReference type="Proteomes" id="UP000886748"/>
    </source>
</evidence>
<dbReference type="Proteomes" id="UP000886748">
    <property type="component" value="Unassembled WGS sequence"/>
</dbReference>
<protein>
    <submittedName>
        <fullName evidence="1">HK97 gp10 family phage protein</fullName>
    </submittedName>
</protein>
<dbReference type="InterPro" id="IPR010064">
    <property type="entry name" value="HK97-gp10_tail"/>
</dbReference>
<name>A0A9D1MZY5_9CLOT</name>
<dbReference type="AlphaFoldDB" id="A0A9D1MZY5"/>
<accession>A0A9D1MZY5</accession>
<reference evidence="1" key="2">
    <citation type="journal article" date="2021" name="PeerJ">
        <title>Extensive microbial diversity within the chicken gut microbiome revealed by metagenomics and culture.</title>
        <authorList>
            <person name="Gilroy R."/>
            <person name="Ravi A."/>
            <person name="Getino M."/>
            <person name="Pursley I."/>
            <person name="Horton D.L."/>
            <person name="Alikhan N.F."/>
            <person name="Baker D."/>
            <person name="Gharbi K."/>
            <person name="Hall N."/>
            <person name="Watson M."/>
            <person name="Adriaenssens E.M."/>
            <person name="Foster-Nyarko E."/>
            <person name="Jarju S."/>
            <person name="Secka A."/>
            <person name="Antonio M."/>
            <person name="Oren A."/>
            <person name="Chaudhuri R.R."/>
            <person name="La Ragione R."/>
            <person name="Hildebrand F."/>
            <person name="Pallen M.J."/>
        </authorList>
    </citation>
    <scope>NUCLEOTIDE SEQUENCE</scope>
    <source>
        <strain evidence="1">CHK154-7741</strain>
    </source>
</reference>
<proteinExistence type="predicted"/>
<organism evidence="1 2">
    <name type="scientific">Candidatus Limenecus avicola</name>
    <dbReference type="NCBI Taxonomy" id="2840847"/>
    <lineage>
        <taxon>Bacteria</taxon>
        <taxon>Bacillati</taxon>
        <taxon>Bacillota</taxon>
        <taxon>Clostridia</taxon>
        <taxon>Eubacteriales</taxon>
        <taxon>Clostridiaceae</taxon>
        <taxon>Clostridiaceae incertae sedis</taxon>
        <taxon>Candidatus Limenecus</taxon>
    </lineage>
</organism>
<gene>
    <name evidence="1" type="ORF">IAD26_03880</name>
</gene>
<dbReference type="EMBL" id="DVOD01000029">
    <property type="protein sequence ID" value="HIU92257.1"/>
    <property type="molecule type" value="Genomic_DNA"/>
</dbReference>
<dbReference type="Pfam" id="PF04883">
    <property type="entry name" value="HK97-gp10_like"/>
    <property type="match status" value="1"/>
</dbReference>
<sequence length="137" mass="15258">MASKVKFEMPDFSLALKNATEKAIEEAGFEIEGTAKQNAPVDSGYYRNNIKFDGKNQVIANADYSASIEFGVKAHTIEAKNAKVLHFKVDGKDVFAKSVKIPKRKPNPVMRNAALKVQKEIGGTFTRHFKKELKKNV</sequence>
<evidence type="ECO:0000313" key="1">
    <source>
        <dbReference type="EMBL" id="HIU92257.1"/>
    </source>
</evidence>